<evidence type="ECO:0000256" key="2">
    <source>
        <dbReference type="SAM" id="Phobius"/>
    </source>
</evidence>
<evidence type="ECO:0000313" key="3">
    <source>
        <dbReference type="EMBL" id="MFC3053633.1"/>
    </source>
</evidence>
<comment type="caution">
    <text evidence="3">The sequence shown here is derived from an EMBL/GenBank/DDBJ whole genome shotgun (WGS) entry which is preliminary data.</text>
</comment>
<evidence type="ECO:0000256" key="1">
    <source>
        <dbReference type="SAM" id="MobiDB-lite"/>
    </source>
</evidence>
<keyword evidence="2" id="KW-0812">Transmembrane</keyword>
<gene>
    <name evidence="3" type="ORF">ACFOKA_17165</name>
</gene>
<keyword evidence="2" id="KW-1133">Transmembrane helix</keyword>
<keyword evidence="4" id="KW-1185">Reference proteome</keyword>
<reference evidence="4" key="1">
    <citation type="journal article" date="2019" name="Int. J. Syst. Evol. Microbiol.">
        <title>The Global Catalogue of Microorganisms (GCM) 10K type strain sequencing project: providing services to taxonomists for standard genome sequencing and annotation.</title>
        <authorList>
            <consortium name="The Broad Institute Genomics Platform"/>
            <consortium name="The Broad Institute Genome Sequencing Center for Infectious Disease"/>
            <person name="Wu L."/>
            <person name="Ma J."/>
        </authorList>
    </citation>
    <scope>NUCLEOTIDE SEQUENCE [LARGE SCALE GENOMIC DNA]</scope>
    <source>
        <strain evidence="4">KCTC 62164</strain>
    </source>
</reference>
<feature type="transmembrane region" description="Helical" evidence="2">
    <location>
        <begin position="68"/>
        <end position="88"/>
    </location>
</feature>
<dbReference type="EMBL" id="JBHRSL010000028">
    <property type="protein sequence ID" value="MFC3053633.1"/>
    <property type="molecule type" value="Genomic_DNA"/>
</dbReference>
<feature type="transmembrane region" description="Helical" evidence="2">
    <location>
        <begin position="27"/>
        <end position="47"/>
    </location>
</feature>
<dbReference type="RefSeq" id="WP_194214543.1">
    <property type="nucleotide sequence ID" value="NZ_CP061205.1"/>
</dbReference>
<protein>
    <submittedName>
        <fullName evidence="3">FxsA family protein</fullName>
    </submittedName>
</protein>
<dbReference type="Pfam" id="PF04186">
    <property type="entry name" value="FxsA"/>
    <property type="match status" value="1"/>
</dbReference>
<feature type="region of interest" description="Disordered" evidence="1">
    <location>
        <begin position="136"/>
        <end position="162"/>
    </location>
</feature>
<name>A0ABV7D8U8_9PROT</name>
<organism evidence="3 4">
    <name type="scientific">Kordiimonas pumila</name>
    <dbReference type="NCBI Taxonomy" id="2161677"/>
    <lineage>
        <taxon>Bacteria</taxon>
        <taxon>Pseudomonadati</taxon>
        <taxon>Pseudomonadota</taxon>
        <taxon>Alphaproteobacteria</taxon>
        <taxon>Kordiimonadales</taxon>
        <taxon>Kordiimonadaceae</taxon>
        <taxon>Kordiimonas</taxon>
    </lineage>
</organism>
<proteinExistence type="predicted"/>
<dbReference type="PANTHER" id="PTHR35335">
    <property type="entry name" value="UPF0716 PROTEIN FXSA"/>
    <property type="match status" value="1"/>
</dbReference>
<dbReference type="NCBIfam" id="NF008528">
    <property type="entry name" value="PRK11463.1-2"/>
    <property type="match status" value="1"/>
</dbReference>
<accession>A0ABV7D8U8</accession>
<keyword evidence="2" id="KW-0472">Membrane</keyword>
<dbReference type="PANTHER" id="PTHR35335:SF1">
    <property type="entry name" value="UPF0716 PROTEIN FXSA"/>
    <property type="match status" value="1"/>
</dbReference>
<dbReference type="InterPro" id="IPR007313">
    <property type="entry name" value="FxsA"/>
</dbReference>
<sequence length="162" mass="17593">MGWIILLIFIGLPVMELSVLIDVGDEIGAFSTILLCLLTAAIGLSLVRLQGLIVLRNMQAAQQKGEPIGPSLIHGFFLLLAGICLFIPGFVTDFLGALLLIPPVRLFLGKAGLAHTIVRRTYKEGGSTVIIDGEFQETDNTPPFRDTLRQNTPKTPKNDPEN</sequence>
<evidence type="ECO:0000313" key="4">
    <source>
        <dbReference type="Proteomes" id="UP001595444"/>
    </source>
</evidence>
<dbReference type="Proteomes" id="UP001595444">
    <property type="component" value="Unassembled WGS sequence"/>
</dbReference>